<proteinExistence type="inferred from homology"/>
<organism evidence="14 15">
    <name type="scientific">Lupinus angustifolius</name>
    <name type="common">Narrow-leaved blue lupine</name>
    <dbReference type="NCBI Taxonomy" id="3871"/>
    <lineage>
        <taxon>Eukaryota</taxon>
        <taxon>Viridiplantae</taxon>
        <taxon>Streptophyta</taxon>
        <taxon>Embryophyta</taxon>
        <taxon>Tracheophyta</taxon>
        <taxon>Spermatophyta</taxon>
        <taxon>Magnoliopsida</taxon>
        <taxon>eudicotyledons</taxon>
        <taxon>Gunneridae</taxon>
        <taxon>Pentapetalae</taxon>
        <taxon>rosids</taxon>
        <taxon>fabids</taxon>
        <taxon>Fabales</taxon>
        <taxon>Fabaceae</taxon>
        <taxon>Papilionoideae</taxon>
        <taxon>50 kb inversion clade</taxon>
        <taxon>genistoids sensu lato</taxon>
        <taxon>core genistoids</taxon>
        <taxon>Genisteae</taxon>
        <taxon>Lupinus</taxon>
    </lineage>
</organism>
<evidence type="ECO:0000256" key="2">
    <source>
        <dbReference type="ARBA" id="ARBA00022475"/>
    </source>
</evidence>
<dbReference type="Gene3D" id="2.60.40.420">
    <property type="entry name" value="Cupredoxins - blue copper proteins"/>
    <property type="match status" value="1"/>
</dbReference>
<evidence type="ECO:0000313" key="15">
    <source>
        <dbReference type="Proteomes" id="UP000188354"/>
    </source>
</evidence>
<evidence type="ECO:0000256" key="4">
    <source>
        <dbReference type="ARBA" id="ARBA00022622"/>
    </source>
</evidence>
<keyword evidence="4" id="KW-0336">GPI-anchor</keyword>
<dbReference type="GO" id="GO:0009055">
    <property type="term" value="F:electron transfer activity"/>
    <property type="evidence" value="ECO:0007669"/>
    <property type="project" value="InterPro"/>
</dbReference>
<keyword evidence="5" id="KW-0732">Signal</keyword>
<dbReference type="GO" id="GO:0005886">
    <property type="term" value="C:plasma membrane"/>
    <property type="evidence" value="ECO:0007669"/>
    <property type="project" value="UniProtKB-SubCell"/>
</dbReference>
<feature type="domain" description="Phytocyanin" evidence="13">
    <location>
        <begin position="308"/>
        <end position="411"/>
    </location>
</feature>
<dbReference type="PROSITE" id="PS51485">
    <property type="entry name" value="PHYTOCYANIN"/>
    <property type="match status" value="1"/>
</dbReference>
<dbReference type="InterPro" id="IPR041846">
    <property type="entry name" value="ENL_dom"/>
</dbReference>
<evidence type="ECO:0000256" key="11">
    <source>
        <dbReference type="ARBA" id="ARBA00035011"/>
    </source>
</evidence>
<keyword evidence="3" id="KW-0433">Leucine-rich repeat</keyword>
<evidence type="ECO:0000256" key="7">
    <source>
        <dbReference type="ARBA" id="ARBA00023136"/>
    </source>
</evidence>
<evidence type="ECO:0000256" key="3">
    <source>
        <dbReference type="ARBA" id="ARBA00022614"/>
    </source>
</evidence>
<keyword evidence="7 12" id="KW-0472">Membrane</keyword>
<dbReference type="FunFam" id="2.60.40.420:FF:000010">
    <property type="entry name" value="Early nodulin-like protein 1"/>
    <property type="match status" value="1"/>
</dbReference>
<feature type="transmembrane region" description="Helical" evidence="12">
    <location>
        <begin position="439"/>
        <end position="459"/>
    </location>
</feature>
<evidence type="ECO:0000256" key="1">
    <source>
        <dbReference type="ARBA" id="ARBA00004609"/>
    </source>
</evidence>
<keyword evidence="2" id="KW-1003">Cell membrane</keyword>
<evidence type="ECO:0000256" key="8">
    <source>
        <dbReference type="ARBA" id="ARBA00023157"/>
    </source>
</evidence>
<dbReference type="Proteomes" id="UP000188354">
    <property type="component" value="Chromosome LG01"/>
</dbReference>
<keyword evidence="9" id="KW-0325">Glycoprotein</keyword>
<gene>
    <name evidence="14" type="ORF">TanjilG_18513</name>
</gene>
<comment type="similarity">
    <text evidence="11">Belongs to the early nodulin-like (ENODL) family.</text>
</comment>
<evidence type="ECO:0000256" key="6">
    <source>
        <dbReference type="ARBA" id="ARBA00022737"/>
    </source>
</evidence>
<dbReference type="FunFam" id="3.80.10.10:FF:000041">
    <property type="entry name" value="LRR receptor-like serine/threonine-protein kinase ERECTA"/>
    <property type="match status" value="2"/>
</dbReference>
<keyword evidence="12" id="KW-1133">Transmembrane helix</keyword>
<keyword evidence="8" id="KW-1015">Disulfide bond</keyword>
<dbReference type="InterPro" id="IPR001611">
    <property type="entry name" value="Leu-rich_rpt"/>
</dbReference>
<reference evidence="14 15" key="1">
    <citation type="journal article" date="2017" name="Plant Biotechnol. J.">
        <title>A comprehensive draft genome sequence for lupin (Lupinus angustifolius), an emerging health food: insights into plant-microbe interactions and legume evolution.</title>
        <authorList>
            <person name="Hane J.K."/>
            <person name="Ming Y."/>
            <person name="Kamphuis L.G."/>
            <person name="Nelson M.N."/>
            <person name="Garg G."/>
            <person name="Atkins C.A."/>
            <person name="Bayer P.E."/>
            <person name="Bravo A."/>
            <person name="Bringans S."/>
            <person name="Cannon S."/>
            <person name="Edwards D."/>
            <person name="Foley R."/>
            <person name="Gao L.L."/>
            <person name="Harrison M.J."/>
            <person name="Huang W."/>
            <person name="Hurgobin B."/>
            <person name="Li S."/>
            <person name="Liu C.W."/>
            <person name="McGrath A."/>
            <person name="Morahan G."/>
            <person name="Murray J."/>
            <person name="Weller J."/>
            <person name="Jian J."/>
            <person name="Singh K.B."/>
        </authorList>
    </citation>
    <scope>NUCLEOTIDE SEQUENCE [LARGE SCALE GENOMIC DNA]</scope>
    <source>
        <strain evidence="15">cv. Tanjil</strain>
        <tissue evidence="14">Whole plant</tissue>
    </source>
</reference>
<keyword evidence="12" id="KW-0812">Transmembrane</keyword>
<dbReference type="EMBL" id="CM007361">
    <property type="protein sequence ID" value="OIW19703.1"/>
    <property type="molecule type" value="Genomic_DNA"/>
</dbReference>
<dbReference type="CDD" id="cd11019">
    <property type="entry name" value="OsENODL1_like"/>
    <property type="match status" value="1"/>
</dbReference>
<dbReference type="Gramene" id="OIW19703">
    <property type="protein sequence ID" value="OIW19703"/>
    <property type="gene ID" value="TanjilG_18513"/>
</dbReference>
<dbReference type="Gene3D" id="3.80.10.10">
    <property type="entry name" value="Ribonuclease Inhibitor"/>
    <property type="match status" value="1"/>
</dbReference>
<dbReference type="InterPro" id="IPR008972">
    <property type="entry name" value="Cupredoxin"/>
</dbReference>
<keyword evidence="15" id="KW-1185">Reference proteome</keyword>
<dbReference type="Pfam" id="PF02298">
    <property type="entry name" value="Cu_bind_like"/>
    <property type="match status" value="1"/>
</dbReference>
<comment type="subcellular location">
    <subcellularLocation>
        <location evidence="1">Cell membrane</location>
        <topology evidence="1">Lipid-anchor</topology>
        <topology evidence="1">GPI-anchor</topology>
    </subcellularLocation>
</comment>
<keyword evidence="10" id="KW-0449">Lipoprotein</keyword>
<keyword evidence="6" id="KW-0677">Repeat</keyword>
<name>A0A4P1RX97_LUPAN</name>
<dbReference type="SUPFAM" id="SSF49503">
    <property type="entry name" value="Cupredoxins"/>
    <property type="match status" value="1"/>
</dbReference>
<dbReference type="GO" id="GO:0098552">
    <property type="term" value="C:side of membrane"/>
    <property type="evidence" value="ECO:0007669"/>
    <property type="project" value="UniProtKB-KW"/>
</dbReference>
<dbReference type="PROSITE" id="PS51450">
    <property type="entry name" value="LRR"/>
    <property type="match status" value="1"/>
</dbReference>
<evidence type="ECO:0000256" key="10">
    <source>
        <dbReference type="ARBA" id="ARBA00023288"/>
    </source>
</evidence>
<dbReference type="Pfam" id="PF13855">
    <property type="entry name" value="LRR_8"/>
    <property type="match status" value="3"/>
</dbReference>
<dbReference type="InterPro" id="IPR032675">
    <property type="entry name" value="LRR_dom_sf"/>
</dbReference>
<evidence type="ECO:0000259" key="13">
    <source>
        <dbReference type="PROSITE" id="PS51485"/>
    </source>
</evidence>
<dbReference type="STRING" id="3871.A0A4P1RX97"/>
<accession>A0A4P1RX97</accession>
<dbReference type="InterPro" id="IPR003245">
    <property type="entry name" value="Phytocyanin_dom"/>
</dbReference>
<dbReference type="PANTHER" id="PTHR46662">
    <property type="entry name" value="DI-GLUCOSE BINDING PROTEIN WITH LEUCINE-RICH REPEAT DOMAIN-CONTAINING PROTEIN"/>
    <property type="match status" value="1"/>
</dbReference>
<dbReference type="PRINTS" id="PR00019">
    <property type="entry name" value="LEURICHRPT"/>
</dbReference>
<dbReference type="AlphaFoldDB" id="A0A4P1RX97"/>
<evidence type="ECO:0000256" key="5">
    <source>
        <dbReference type="ARBA" id="ARBA00022729"/>
    </source>
</evidence>
<dbReference type="PANTHER" id="PTHR46662:SF105">
    <property type="entry name" value="PROTEIN KINASE DOMAIN-CONTAINING PROTEIN"/>
    <property type="match status" value="1"/>
</dbReference>
<dbReference type="SUPFAM" id="SSF52058">
    <property type="entry name" value="L domain-like"/>
    <property type="match status" value="1"/>
</dbReference>
<protein>
    <recommendedName>
        <fullName evidence="13">Phytocyanin domain-containing protein</fullName>
    </recommendedName>
</protein>
<evidence type="ECO:0000256" key="12">
    <source>
        <dbReference type="SAM" id="Phobius"/>
    </source>
</evidence>
<evidence type="ECO:0000256" key="9">
    <source>
        <dbReference type="ARBA" id="ARBA00023180"/>
    </source>
</evidence>
<sequence>MVQIFIQTLVDGLPYSHDAKFPLQIFKLKHLKVLSLSSCFLYPNQNPVKLPISIWDTFSDSLESLTLRSNPGLVGSIPHQFGSLRSLQSLVLLENGLTGKLPPSIGNLVRLRQLVLAGNHLVGEVPVNYGRFSKLLIFDASRNNLSGALPSTFGFLDSLLKLDLSNNMLEKVLPKELGRLKNLTLLDVSHNKLRGGLVGTLMEFVSIKDLVLSNNPIGGDLLRVKWENFDNIETLDLSNTGLEGSVPESMAKMKRLRYLDLSNNNIIGSVPSSLENLPYLSALHINGNNLTGKLDFSEGFYMKMVNSTDFEVGGKDGWIVPNSKDYHQMYNQWASKNRFKIGDTIFFKYKKDSVMGVTEKEYEKCRSSHPHFFSNNGDTVFKFERPGLFYFISGVSGHCDRGQKMIIKVLDIVSAPPPESQSANDTATKPHHKGAAAEIAPMSITTLALSVFSFLVFLFA</sequence>
<evidence type="ECO:0000313" key="14">
    <source>
        <dbReference type="EMBL" id="OIW19703.1"/>
    </source>
</evidence>